<evidence type="ECO:0000313" key="1">
    <source>
        <dbReference type="EMBL" id="QEA53012.1"/>
    </source>
</evidence>
<dbReference type="Proteomes" id="UP000321772">
    <property type="component" value="Chromosome"/>
</dbReference>
<dbReference type="RefSeq" id="WP_146989133.1">
    <property type="nucleotide sequence ID" value="NZ_CP042392.1"/>
</dbReference>
<dbReference type="EMBL" id="CP042392">
    <property type="protein sequence ID" value="QEA53012.1"/>
    <property type="molecule type" value="Genomic_DNA"/>
</dbReference>
<proteinExistence type="predicted"/>
<sequence length="69" mass="7972">MKKLYPKETLFYEMKTFWHFADHTVRSVAKIEACQHLLNTVYTLMLTLPLAHPELVFLTVKVCVNAGCS</sequence>
<gene>
    <name evidence="1" type="ORF">FGL77_06655</name>
</gene>
<protein>
    <submittedName>
        <fullName evidence="1">Uncharacterized protein</fullName>
    </submittedName>
</protein>
<reference evidence="1 2" key="1">
    <citation type="submission" date="2019-06" db="EMBL/GenBank/DDBJ databases">
        <title>Genome analyses of bacteria isolated from kimchi.</title>
        <authorList>
            <person name="Lee S."/>
            <person name="Ahn S."/>
            <person name="Roh S."/>
        </authorList>
    </citation>
    <scope>NUCLEOTIDE SEQUENCE [LARGE SCALE GENOMIC DNA]</scope>
    <source>
        <strain evidence="1 2">CBA3616</strain>
    </source>
</reference>
<accession>A0A5B8TGH1</accession>
<organism evidence="1 2">
    <name type="scientific">Loigolactobacillus coryniformis</name>
    <dbReference type="NCBI Taxonomy" id="1610"/>
    <lineage>
        <taxon>Bacteria</taxon>
        <taxon>Bacillati</taxon>
        <taxon>Bacillota</taxon>
        <taxon>Bacilli</taxon>
        <taxon>Lactobacillales</taxon>
        <taxon>Lactobacillaceae</taxon>
        <taxon>Loigolactobacillus</taxon>
    </lineage>
</organism>
<dbReference type="AlphaFoldDB" id="A0A5B8TGH1"/>
<evidence type="ECO:0000313" key="2">
    <source>
        <dbReference type="Proteomes" id="UP000321772"/>
    </source>
</evidence>
<name>A0A5B8TGH1_9LACO</name>